<evidence type="ECO:0000313" key="2">
    <source>
        <dbReference type="Proteomes" id="UP000019376"/>
    </source>
</evidence>
<gene>
    <name evidence="1" type="ORF">PDE_06983</name>
</gene>
<dbReference type="Proteomes" id="UP000019376">
    <property type="component" value="Unassembled WGS sequence"/>
</dbReference>
<protein>
    <submittedName>
        <fullName evidence="1">Uncharacterized protein</fullName>
    </submittedName>
</protein>
<name>S7ZNS3_PENO1</name>
<accession>S7ZNS3</accession>
<reference evidence="1 2" key="1">
    <citation type="journal article" date="2013" name="PLoS ONE">
        <title>Genomic and secretomic analyses reveal unique features of the lignocellulolytic enzyme system of Penicillium decumbens.</title>
        <authorList>
            <person name="Liu G."/>
            <person name="Zhang L."/>
            <person name="Wei X."/>
            <person name="Zou G."/>
            <person name="Qin Y."/>
            <person name="Ma L."/>
            <person name="Li J."/>
            <person name="Zheng H."/>
            <person name="Wang S."/>
            <person name="Wang C."/>
            <person name="Xun L."/>
            <person name="Zhao G.-P."/>
            <person name="Zhou Z."/>
            <person name="Qu Y."/>
        </authorList>
    </citation>
    <scope>NUCLEOTIDE SEQUENCE [LARGE SCALE GENOMIC DNA]</scope>
    <source>
        <strain evidence="2">114-2 / CGMCC 5302</strain>
    </source>
</reference>
<dbReference type="AlphaFoldDB" id="S7ZNS3"/>
<proteinExistence type="predicted"/>
<dbReference type="EMBL" id="KB644414">
    <property type="protein sequence ID" value="EPS32024.1"/>
    <property type="molecule type" value="Genomic_DNA"/>
</dbReference>
<sequence length="115" mass="12563">MDLRWSRCQPSSPRVAALEPVLASVFQHLAAQTTPASPSPFLFLSLPSVFSSFSFLSCSTLRLCQRLLFLRAPSLFWCPCGSTASVTRGTLIALGFLSTRLLLNSLPLRQSCCLP</sequence>
<organism evidence="1 2">
    <name type="scientific">Penicillium oxalicum (strain 114-2 / CGMCC 5302)</name>
    <name type="common">Penicillium decumbens</name>
    <dbReference type="NCBI Taxonomy" id="933388"/>
    <lineage>
        <taxon>Eukaryota</taxon>
        <taxon>Fungi</taxon>
        <taxon>Dikarya</taxon>
        <taxon>Ascomycota</taxon>
        <taxon>Pezizomycotina</taxon>
        <taxon>Eurotiomycetes</taxon>
        <taxon>Eurotiomycetidae</taxon>
        <taxon>Eurotiales</taxon>
        <taxon>Aspergillaceae</taxon>
        <taxon>Penicillium</taxon>
    </lineage>
</organism>
<keyword evidence="2" id="KW-1185">Reference proteome</keyword>
<dbReference type="HOGENOM" id="CLU_2109860_0_0_1"/>
<evidence type="ECO:0000313" key="1">
    <source>
        <dbReference type="EMBL" id="EPS32024.1"/>
    </source>
</evidence>